<dbReference type="Proteomes" id="UP000238479">
    <property type="component" value="Chromosome 1"/>
</dbReference>
<name>A0A2P6SLG6_ROSCH</name>
<dbReference type="Gramene" id="PRQ59509">
    <property type="protein sequence ID" value="PRQ59509"/>
    <property type="gene ID" value="RchiOBHm_Chr1g0370981"/>
</dbReference>
<accession>A0A2P6SLG6</accession>
<evidence type="ECO:0000313" key="1">
    <source>
        <dbReference type="EMBL" id="PRQ59509.1"/>
    </source>
</evidence>
<sequence length="71" mass="7990">MKNSFLASSTYSSLELRTQVGAHSKFLFRSLKFPDFCRFLNSAISRRKSLVCPSVMSESTSNLPVFNTLAH</sequence>
<organism evidence="1 2">
    <name type="scientific">Rosa chinensis</name>
    <name type="common">China rose</name>
    <dbReference type="NCBI Taxonomy" id="74649"/>
    <lineage>
        <taxon>Eukaryota</taxon>
        <taxon>Viridiplantae</taxon>
        <taxon>Streptophyta</taxon>
        <taxon>Embryophyta</taxon>
        <taxon>Tracheophyta</taxon>
        <taxon>Spermatophyta</taxon>
        <taxon>Magnoliopsida</taxon>
        <taxon>eudicotyledons</taxon>
        <taxon>Gunneridae</taxon>
        <taxon>Pentapetalae</taxon>
        <taxon>rosids</taxon>
        <taxon>fabids</taxon>
        <taxon>Rosales</taxon>
        <taxon>Rosaceae</taxon>
        <taxon>Rosoideae</taxon>
        <taxon>Rosoideae incertae sedis</taxon>
        <taxon>Rosa</taxon>
    </lineage>
</organism>
<reference evidence="1 2" key="1">
    <citation type="journal article" date="2018" name="Nat. Genet.">
        <title>The Rosa genome provides new insights in the design of modern roses.</title>
        <authorList>
            <person name="Bendahmane M."/>
        </authorList>
    </citation>
    <scope>NUCLEOTIDE SEQUENCE [LARGE SCALE GENOMIC DNA]</scope>
    <source>
        <strain evidence="2">cv. Old Blush</strain>
    </source>
</reference>
<proteinExistence type="predicted"/>
<keyword evidence="2" id="KW-1185">Reference proteome</keyword>
<dbReference type="AlphaFoldDB" id="A0A2P6SLG6"/>
<protein>
    <submittedName>
        <fullName evidence="1">Uncharacterized protein</fullName>
    </submittedName>
</protein>
<evidence type="ECO:0000313" key="2">
    <source>
        <dbReference type="Proteomes" id="UP000238479"/>
    </source>
</evidence>
<comment type="caution">
    <text evidence="1">The sequence shown here is derived from an EMBL/GenBank/DDBJ whole genome shotgun (WGS) entry which is preliminary data.</text>
</comment>
<gene>
    <name evidence="1" type="ORF">RchiOBHm_Chr1g0370981</name>
</gene>
<dbReference type="EMBL" id="PDCK01000039">
    <property type="protein sequence ID" value="PRQ59509.1"/>
    <property type="molecule type" value="Genomic_DNA"/>
</dbReference>